<name>A0A6J6MC37_9ZZZZ</name>
<proteinExistence type="predicted"/>
<dbReference type="InterPro" id="IPR036366">
    <property type="entry name" value="PGBDSf"/>
</dbReference>
<protein>
    <submittedName>
        <fullName evidence="2">Unannotated protein</fullName>
    </submittedName>
</protein>
<organism evidence="2">
    <name type="scientific">freshwater metagenome</name>
    <dbReference type="NCBI Taxonomy" id="449393"/>
    <lineage>
        <taxon>unclassified sequences</taxon>
        <taxon>metagenomes</taxon>
        <taxon>ecological metagenomes</taxon>
    </lineage>
</organism>
<dbReference type="InterPro" id="IPR036365">
    <property type="entry name" value="PGBD-like_sf"/>
</dbReference>
<feature type="domain" description="Peptidoglycan binding-like" evidence="1">
    <location>
        <begin position="5"/>
        <end position="62"/>
    </location>
</feature>
<evidence type="ECO:0000259" key="1">
    <source>
        <dbReference type="Pfam" id="PF01471"/>
    </source>
</evidence>
<dbReference type="EMBL" id="CAEZXA010000032">
    <property type="protein sequence ID" value="CAB4671496.1"/>
    <property type="molecule type" value="Genomic_DNA"/>
</dbReference>
<dbReference type="Pfam" id="PF01471">
    <property type="entry name" value="PG_binding_1"/>
    <property type="match status" value="1"/>
</dbReference>
<sequence>MRGNSGDNVRTVQKALIAAGIEIKGGADGVFGGATYIALQKFQTAKGLQVTGKLNTPTAAKLGVIAAPAVSIAVFPVQGVCSY</sequence>
<dbReference type="InterPro" id="IPR002477">
    <property type="entry name" value="Peptidoglycan-bd-like"/>
</dbReference>
<evidence type="ECO:0000313" key="2">
    <source>
        <dbReference type="EMBL" id="CAB4671496.1"/>
    </source>
</evidence>
<reference evidence="2" key="1">
    <citation type="submission" date="2020-05" db="EMBL/GenBank/DDBJ databases">
        <authorList>
            <person name="Chiriac C."/>
            <person name="Salcher M."/>
            <person name="Ghai R."/>
            <person name="Kavagutti S V."/>
        </authorList>
    </citation>
    <scope>NUCLEOTIDE SEQUENCE</scope>
</reference>
<accession>A0A6J6MC37</accession>
<dbReference type="Gene3D" id="1.10.101.10">
    <property type="entry name" value="PGBD-like superfamily/PGBD"/>
    <property type="match status" value="1"/>
</dbReference>
<dbReference type="AlphaFoldDB" id="A0A6J6MC37"/>
<gene>
    <name evidence="2" type="ORF">UFOPK2334_00550</name>
</gene>
<dbReference type="SUPFAM" id="SSF47090">
    <property type="entry name" value="PGBD-like"/>
    <property type="match status" value="1"/>
</dbReference>